<sequence length="124" mass="14218">MFDLRKHTSHGTGKPKAIRRAGMQSPIIETYDDYQIEICERPASPISKRVCFSVKIDGGEPLLQAYLTGFLTESSARTAAHEEIKKLEFKYGQYYSPIQGILNSLKRQRAVRRLREFNNRRANG</sequence>
<name>A0A2S8G2K3_9BACT</name>
<dbReference type="EMBL" id="PUIB01000011">
    <property type="protein sequence ID" value="PQO38364.1"/>
    <property type="molecule type" value="Genomic_DNA"/>
</dbReference>
<evidence type="ECO:0000313" key="1">
    <source>
        <dbReference type="EMBL" id="PQO38364.1"/>
    </source>
</evidence>
<dbReference type="RefSeq" id="WP_105353709.1">
    <property type="nucleotide sequence ID" value="NZ_PUIB01000011.1"/>
</dbReference>
<accession>A0A2S8G2K3</accession>
<dbReference type="AlphaFoldDB" id="A0A2S8G2K3"/>
<comment type="caution">
    <text evidence="1">The sequence shown here is derived from an EMBL/GenBank/DDBJ whole genome shotgun (WGS) entry which is preliminary data.</text>
</comment>
<protein>
    <submittedName>
        <fullName evidence="1">Uncharacterized protein</fullName>
    </submittedName>
</protein>
<proteinExistence type="predicted"/>
<evidence type="ECO:0000313" key="2">
    <source>
        <dbReference type="Proteomes" id="UP000239388"/>
    </source>
</evidence>
<gene>
    <name evidence="1" type="ORF">C5Y98_09880</name>
</gene>
<organism evidence="1 2">
    <name type="scientific">Blastopirellula marina</name>
    <dbReference type="NCBI Taxonomy" id="124"/>
    <lineage>
        <taxon>Bacteria</taxon>
        <taxon>Pseudomonadati</taxon>
        <taxon>Planctomycetota</taxon>
        <taxon>Planctomycetia</taxon>
        <taxon>Pirellulales</taxon>
        <taxon>Pirellulaceae</taxon>
        <taxon>Blastopirellula</taxon>
    </lineage>
</organism>
<dbReference type="Proteomes" id="UP000239388">
    <property type="component" value="Unassembled WGS sequence"/>
</dbReference>
<reference evidence="1 2" key="1">
    <citation type="submission" date="2018-02" db="EMBL/GenBank/DDBJ databases">
        <title>Comparative genomes isolates from brazilian mangrove.</title>
        <authorList>
            <person name="Araujo J.E."/>
            <person name="Taketani R.G."/>
            <person name="Silva M.C.P."/>
            <person name="Loureco M.V."/>
            <person name="Andreote F.D."/>
        </authorList>
    </citation>
    <scope>NUCLEOTIDE SEQUENCE [LARGE SCALE GENOMIC DNA]</scope>
    <source>
        <strain evidence="1 2">NAP PRIS-MGV</strain>
    </source>
</reference>
<dbReference type="OrthoDB" id="277420at2"/>